<dbReference type="InterPro" id="IPR057670">
    <property type="entry name" value="SH3_retrovirus"/>
</dbReference>
<dbReference type="Gene3D" id="3.30.420.10">
    <property type="entry name" value="Ribonuclease H-like superfamily/Ribonuclease H"/>
    <property type="match status" value="1"/>
</dbReference>
<dbReference type="Pfam" id="PF25597">
    <property type="entry name" value="SH3_retrovirus"/>
    <property type="match status" value="1"/>
</dbReference>
<dbReference type="Proteomes" id="UP000077202">
    <property type="component" value="Unassembled WGS sequence"/>
</dbReference>
<reference evidence="2" key="1">
    <citation type="submission" date="2016-03" db="EMBL/GenBank/DDBJ databases">
        <title>Mechanisms controlling the formation of the plant cell surface in tip-growing cells are functionally conserved among land plants.</title>
        <authorList>
            <person name="Honkanen S."/>
            <person name="Jones V.A."/>
            <person name="Morieri G."/>
            <person name="Champion C."/>
            <person name="Hetherington A.J."/>
            <person name="Kelly S."/>
            <person name="Saint-Marcoux D."/>
            <person name="Proust H."/>
            <person name="Prescott H."/>
            <person name="Dolan L."/>
        </authorList>
    </citation>
    <scope>NUCLEOTIDE SEQUENCE [LARGE SCALE GENOMIC DNA]</scope>
    <source>
        <tissue evidence="2">Whole gametophyte</tissue>
    </source>
</reference>
<dbReference type="GO" id="GO:0003676">
    <property type="term" value="F:nucleic acid binding"/>
    <property type="evidence" value="ECO:0007669"/>
    <property type="project" value="InterPro"/>
</dbReference>
<dbReference type="InterPro" id="IPR012337">
    <property type="entry name" value="RNaseH-like_sf"/>
</dbReference>
<dbReference type="PANTHER" id="PTHR42648:SF28">
    <property type="entry name" value="TRANSPOSON-ENCODED PROTEIN WITH RIBONUCLEASE H-LIKE AND RETROVIRUS ZINC FINGER-LIKE DOMAINS"/>
    <property type="match status" value="1"/>
</dbReference>
<evidence type="ECO:0000313" key="3">
    <source>
        <dbReference type="Proteomes" id="UP000077202"/>
    </source>
</evidence>
<evidence type="ECO:0000259" key="1">
    <source>
        <dbReference type="PROSITE" id="PS50994"/>
    </source>
</evidence>
<dbReference type="InterPro" id="IPR001584">
    <property type="entry name" value="Integrase_cat-core"/>
</dbReference>
<dbReference type="PANTHER" id="PTHR42648">
    <property type="entry name" value="TRANSPOSASE, PUTATIVE-RELATED"/>
    <property type="match status" value="1"/>
</dbReference>
<proteinExistence type="predicted"/>
<dbReference type="GO" id="GO:0015074">
    <property type="term" value="P:DNA integration"/>
    <property type="evidence" value="ECO:0007669"/>
    <property type="project" value="InterPro"/>
</dbReference>
<sequence length="393" mass="46375">MTSTSKVDIEKFDGSNDFELWKVKMLAHLGNMGLRKALDGSDKLLLTWDVTKKEEVLERAFNTLILSLGDKVLREHKDEAFGKFKEWKKMVEVQTVRNIKKLRTDNDLEYLGDEFNRFIKKEGMVRHKIVRGTPQQNRLAERMNQTLLERVRCMLFEAGLPKRYWREAISTATYLINRCPSVALNCKTPEEVWNGSPTKFNNLMVFGCVAYMHQREDKLDPRAKKCMFVGYPTGVKGWKLWYKEDEALKYVIRRDFFFRESEYYMAVTTQEAKDRAEVAKERFKIEVELLGRCSDEREHKDEVDENHLEEIEELSDESQNKCLNSYQLARNRHRRETRAPKRYGNSNLVAFALVAAEELEDLEPRSNREAMMSKDKELWKCEMKEEMTSLDKN</sequence>
<dbReference type="AlphaFoldDB" id="A0A176W3S8"/>
<gene>
    <name evidence="2" type="ORF">AXG93_3984s1000</name>
</gene>
<dbReference type="InterPro" id="IPR039537">
    <property type="entry name" value="Retrotran_Ty1/copia-like"/>
</dbReference>
<accession>A0A176W3S8</accession>
<name>A0A176W3S8_MARPO</name>
<protein>
    <recommendedName>
        <fullName evidence="1">Integrase catalytic domain-containing protein</fullName>
    </recommendedName>
</protein>
<dbReference type="SUPFAM" id="SSF53098">
    <property type="entry name" value="Ribonuclease H-like"/>
    <property type="match status" value="1"/>
</dbReference>
<evidence type="ECO:0000313" key="2">
    <source>
        <dbReference type="EMBL" id="OAE27125.1"/>
    </source>
</evidence>
<dbReference type="PROSITE" id="PS50994">
    <property type="entry name" value="INTEGRASE"/>
    <property type="match status" value="1"/>
</dbReference>
<comment type="caution">
    <text evidence="2">The sequence shown here is derived from an EMBL/GenBank/DDBJ whole genome shotgun (WGS) entry which is preliminary data.</text>
</comment>
<dbReference type="EMBL" id="LVLJ01001970">
    <property type="protein sequence ID" value="OAE27125.1"/>
    <property type="molecule type" value="Genomic_DNA"/>
</dbReference>
<organism evidence="2 3">
    <name type="scientific">Marchantia polymorpha subsp. ruderalis</name>
    <dbReference type="NCBI Taxonomy" id="1480154"/>
    <lineage>
        <taxon>Eukaryota</taxon>
        <taxon>Viridiplantae</taxon>
        <taxon>Streptophyta</taxon>
        <taxon>Embryophyta</taxon>
        <taxon>Marchantiophyta</taxon>
        <taxon>Marchantiopsida</taxon>
        <taxon>Marchantiidae</taxon>
        <taxon>Marchantiales</taxon>
        <taxon>Marchantiaceae</taxon>
        <taxon>Marchantia</taxon>
    </lineage>
</organism>
<dbReference type="InterPro" id="IPR036397">
    <property type="entry name" value="RNaseH_sf"/>
</dbReference>
<feature type="domain" description="Integrase catalytic" evidence="1">
    <location>
        <begin position="13"/>
        <end position="197"/>
    </location>
</feature>
<keyword evidence="3" id="KW-1185">Reference proteome</keyword>